<dbReference type="RefSeq" id="WP_073351079.1">
    <property type="nucleotide sequence ID" value="NZ_FRBU01000002.1"/>
</dbReference>
<sequence>METAIKTSTIKDKLIFEFETSKLFLFGDTQIRDQAMESFYKQGIPTRNHEEYKYTPISSILKGEFDLSTSKNCNDEQIEPLKFLKEAYNVIIENGIFVEGLSNLENLPKGVTICSLVNAATSNSAVFEKHYAQYADIKTDPFIALNTAMTKDGVFIHIAKNVVIEKPIHIIHIATAFENTIIHPRNLIVVDENAQVKIVESYQTVDSKAKTFSNALTEIVVDNHAIVDHYKIQDENACLPERKELGYLMNTTQVIQKKQSVFSTHTFTLSGALVRNNLTIVLDDEHIESHLNGLYITSGNQVVDNHTVVDHRKPNCNSNELYKGIIDGKSTATFNGKIFVRKDAQKTNAFQSNKNILLSEDGTINTKPQLEIYADDVKCSHGTSTGKLDQEKIFYLQARGIGLTNAKKLLMHAFASEVVNTVKIEALRDYIEGKIAKTFE</sequence>
<dbReference type="SUPFAM" id="SSF101960">
    <property type="entry name" value="Stabilizer of iron transporter SufD"/>
    <property type="match status" value="1"/>
</dbReference>
<comment type="similarity">
    <text evidence="1">Belongs to the iron-sulfur cluster assembly SufBD family.</text>
</comment>
<protein>
    <submittedName>
        <fullName evidence="4">Iron-regulated ABC transporter permease protein SufD</fullName>
    </submittedName>
</protein>
<organism evidence="4 5">
    <name type="scientific">Flavobacterium xanthum</name>
    <dbReference type="NCBI Taxonomy" id="69322"/>
    <lineage>
        <taxon>Bacteria</taxon>
        <taxon>Pseudomonadati</taxon>
        <taxon>Bacteroidota</taxon>
        <taxon>Flavobacteriia</taxon>
        <taxon>Flavobacteriales</taxon>
        <taxon>Flavobacteriaceae</taxon>
        <taxon>Flavobacterium</taxon>
    </lineage>
</organism>
<dbReference type="InterPro" id="IPR045595">
    <property type="entry name" value="SufBD_N"/>
</dbReference>
<dbReference type="InterPro" id="IPR037284">
    <property type="entry name" value="SUF_FeS_clus_asmbl_SufBD_sf"/>
</dbReference>
<feature type="domain" description="SUF system FeS cluster assembly SufBD N-terminal" evidence="3">
    <location>
        <begin position="30"/>
        <end position="170"/>
    </location>
</feature>
<accession>A0A1M6XPJ9</accession>
<dbReference type="STRING" id="69322.SAMN05443669_10026"/>
<dbReference type="Pfam" id="PF01458">
    <property type="entry name" value="SUFBD_core"/>
    <property type="match status" value="1"/>
</dbReference>
<dbReference type="OrthoDB" id="9768262at2"/>
<feature type="domain" description="SUF system FeS cluster assembly SufBD core" evidence="2">
    <location>
        <begin position="175"/>
        <end position="414"/>
    </location>
</feature>
<dbReference type="PANTHER" id="PTHR43575:SF1">
    <property type="entry name" value="PROTEIN ABCI7, CHLOROPLASTIC"/>
    <property type="match status" value="1"/>
</dbReference>
<evidence type="ECO:0000313" key="4">
    <source>
        <dbReference type="EMBL" id="SHL07942.1"/>
    </source>
</evidence>
<proteinExistence type="inferred from homology"/>
<dbReference type="PANTHER" id="PTHR43575">
    <property type="entry name" value="PROTEIN ABCI7, CHLOROPLASTIC"/>
    <property type="match status" value="1"/>
</dbReference>
<dbReference type="Proteomes" id="UP000184260">
    <property type="component" value="Unassembled WGS sequence"/>
</dbReference>
<reference evidence="5" key="1">
    <citation type="submission" date="2016-11" db="EMBL/GenBank/DDBJ databases">
        <authorList>
            <person name="Varghese N."/>
            <person name="Submissions S."/>
        </authorList>
    </citation>
    <scope>NUCLEOTIDE SEQUENCE [LARGE SCALE GENOMIC DNA]</scope>
    <source>
        <strain evidence="5">DSM 3661</strain>
    </source>
</reference>
<evidence type="ECO:0000259" key="2">
    <source>
        <dbReference type="Pfam" id="PF01458"/>
    </source>
</evidence>
<dbReference type="InterPro" id="IPR011542">
    <property type="entry name" value="SUF_FeS_clus_asmbl_SufD"/>
</dbReference>
<dbReference type="NCBIfam" id="TIGR01981">
    <property type="entry name" value="sufD"/>
    <property type="match status" value="1"/>
</dbReference>
<dbReference type="InterPro" id="IPR000825">
    <property type="entry name" value="SUF_FeS_clus_asmbl_SufBD_core"/>
</dbReference>
<dbReference type="EMBL" id="FRBU01000002">
    <property type="protein sequence ID" value="SHL07942.1"/>
    <property type="molecule type" value="Genomic_DNA"/>
</dbReference>
<dbReference type="InterPro" id="IPR055346">
    <property type="entry name" value="Fe-S_cluster_assembly_SufBD"/>
</dbReference>
<dbReference type="GO" id="GO:0016226">
    <property type="term" value="P:iron-sulfur cluster assembly"/>
    <property type="evidence" value="ECO:0007669"/>
    <property type="project" value="InterPro"/>
</dbReference>
<evidence type="ECO:0000259" key="3">
    <source>
        <dbReference type="Pfam" id="PF19295"/>
    </source>
</evidence>
<evidence type="ECO:0000256" key="1">
    <source>
        <dbReference type="ARBA" id="ARBA00043967"/>
    </source>
</evidence>
<gene>
    <name evidence="4" type="ORF">SAMN05443669_10026</name>
</gene>
<dbReference type="AlphaFoldDB" id="A0A1M6XPJ9"/>
<dbReference type="Pfam" id="PF19295">
    <property type="entry name" value="SufBD_N"/>
    <property type="match status" value="1"/>
</dbReference>
<keyword evidence="5" id="KW-1185">Reference proteome</keyword>
<evidence type="ECO:0000313" key="5">
    <source>
        <dbReference type="Proteomes" id="UP000184260"/>
    </source>
</evidence>
<name>A0A1M6XPJ9_9FLAO</name>